<keyword evidence="2" id="KW-1185">Reference proteome</keyword>
<evidence type="ECO:0008006" key="3">
    <source>
        <dbReference type="Google" id="ProtNLM"/>
    </source>
</evidence>
<proteinExistence type="predicted"/>
<gene>
    <name evidence="1" type="ORF">LAESUDRAFT_522650</name>
</gene>
<dbReference type="AlphaFoldDB" id="A0A165BES0"/>
<evidence type="ECO:0000313" key="1">
    <source>
        <dbReference type="EMBL" id="KZT00897.1"/>
    </source>
</evidence>
<reference evidence="1 2" key="1">
    <citation type="journal article" date="2016" name="Mol. Biol. Evol.">
        <title>Comparative Genomics of Early-Diverging Mushroom-Forming Fungi Provides Insights into the Origins of Lignocellulose Decay Capabilities.</title>
        <authorList>
            <person name="Nagy L.G."/>
            <person name="Riley R."/>
            <person name="Tritt A."/>
            <person name="Adam C."/>
            <person name="Daum C."/>
            <person name="Floudas D."/>
            <person name="Sun H."/>
            <person name="Yadav J.S."/>
            <person name="Pangilinan J."/>
            <person name="Larsson K.H."/>
            <person name="Matsuura K."/>
            <person name="Barry K."/>
            <person name="Labutti K."/>
            <person name="Kuo R."/>
            <person name="Ohm R.A."/>
            <person name="Bhattacharya S.S."/>
            <person name="Shirouzu T."/>
            <person name="Yoshinaga Y."/>
            <person name="Martin F.M."/>
            <person name="Grigoriev I.V."/>
            <person name="Hibbett D.S."/>
        </authorList>
    </citation>
    <scope>NUCLEOTIDE SEQUENCE [LARGE SCALE GENOMIC DNA]</scope>
    <source>
        <strain evidence="1 2">93-53</strain>
    </source>
</reference>
<organism evidence="1 2">
    <name type="scientific">Laetiporus sulphureus 93-53</name>
    <dbReference type="NCBI Taxonomy" id="1314785"/>
    <lineage>
        <taxon>Eukaryota</taxon>
        <taxon>Fungi</taxon>
        <taxon>Dikarya</taxon>
        <taxon>Basidiomycota</taxon>
        <taxon>Agaricomycotina</taxon>
        <taxon>Agaricomycetes</taxon>
        <taxon>Polyporales</taxon>
        <taxon>Laetiporus</taxon>
    </lineage>
</organism>
<protein>
    <recommendedName>
        <fullName evidence="3">F-box domain-containing protein</fullName>
    </recommendedName>
</protein>
<sequence length="535" mass="59102">MLSTSSLWSRIPVMDDWRIGSQFLKRSGDAPLDIIASPSSRASSRSLDCLVDTVSRWRSVAWHSSAVGSLLTTMHHKYHWNVQRYFASPFMALETLQLEQVSPAQLPPVMFPSLRSLQLHNFKCGPGSHRTGAQMSELCALLSRAPILAELVLDAATPALDVCLSYDDLPHSDGGPHMKRETPHEIHPIQLQKLTRLEWSFAPPKDCWAIFCFLAVPVLRELELCLNTGRTRWAQAENNRMINEPETPPVGRHRNRTITFEQLEVLSVECIDSDGLTDAFKKMHFPALKRLSIAYIPPRRQRSLLVLPRHESIFREPRMPSLTHLSLSCFELDLETTPTMLRYLPSLTHLTLNACTKAGPIVCSLSGRFCSHCRVSGAAGSGRNWVVPRLEHLGIVECADVRFACLSEVVRARRAAALDLPGGGYTANGHAAVVVGGVIYDPVSDRVMKPLKRRPIAGPSLPGTPARVAVAPTAVPSLASPSLNGSFVPGWNPHGSLKPVCVESVHVEGCLRVSEAEAMSLREEEWGVVDVVWYP</sequence>
<dbReference type="STRING" id="1314785.A0A165BES0"/>
<name>A0A165BES0_9APHY</name>
<dbReference type="InParanoid" id="A0A165BES0"/>
<dbReference type="InterPro" id="IPR032675">
    <property type="entry name" value="LRR_dom_sf"/>
</dbReference>
<dbReference type="SUPFAM" id="SSF52047">
    <property type="entry name" value="RNI-like"/>
    <property type="match status" value="1"/>
</dbReference>
<dbReference type="GeneID" id="63819828"/>
<evidence type="ECO:0000313" key="2">
    <source>
        <dbReference type="Proteomes" id="UP000076871"/>
    </source>
</evidence>
<dbReference type="EMBL" id="KV427674">
    <property type="protein sequence ID" value="KZT00897.1"/>
    <property type="molecule type" value="Genomic_DNA"/>
</dbReference>
<dbReference type="Gene3D" id="3.80.10.10">
    <property type="entry name" value="Ribonuclease Inhibitor"/>
    <property type="match status" value="1"/>
</dbReference>
<dbReference type="OrthoDB" id="3027018at2759"/>
<accession>A0A165BES0</accession>
<dbReference type="Proteomes" id="UP000076871">
    <property type="component" value="Unassembled WGS sequence"/>
</dbReference>
<dbReference type="RefSeq" id="XP_040758637.1">
    <property type="nucleotide sequence ID" value="XM_040902797.1"/>
</dbReference>